<evidence type="ECO:0000313" key="7">
    <source>
        <dbReference type="EMBL" id="OGY26074.1"/>
    </source>
</evidence>
<keyword evidence="3" id="KW-0963">Cytoplasm</keyword>
<comment type="subcellular location">
    <subcellularLocation>
        <location evidence="3">Cytoplasm</location>
    </subcellularLocation>
</comment>
<dbReference type="Pfam" id="PF01025">
    <property type="entry name" value="GrpE"/>
    <property type="match status" value="1"/>
</dbReference>
<dbReference type="PRINTS" id="PR00773">
    <property type="entry name" value="GRPEPROTEIN"/>
</dbReference>
<keyword evidence="6" id="KW-0175">Coiled coil</keyword>
<proteinExistence type="inferred from homology"/>
<dbReference type="Proteomes" id="UP000178162">
    <property type="component" value="Unassembled WGS sequence"/>
</dbReference>
<comment type="caution">
    <text evidence="7">The sequence shown here is derived from an EMBL/GenBank/DDBJ whole genome shotgun (WGS) entry which is preliminary data.</text>
</comment>
<keyword evidence="2 3" id="KW-0143">Chaperone</keyword>
<dbReference type="SUPFAM" id="SSF51064">
    <property type="entry name" value="Head domain of nucleotide exchange factor GrpE"/>
    <property type="match status" value="1"/>
</dbReference>
<protein>
    <recommendedName>
        <fullName evidence="3 4">Protein GrpE</fullName>
    </recommendedName>
    <alternativeName>
        <fullName evidence="3">HSP-70 cofactor</fullName>
    </alternativeName>
</protein>
<dbReference type="GO" id="GO:0005737">
    <property type="term" value="C:cytoplasm"/>
    <property type="evidence" value="ECO:0007669"/>
    <property type="project" value="UniProtKB-SubCell"/>
</dbReference>
<evidence type="ECO:0000256" key="5">
    <source>
        <dbReference type="RuleBase" id="RU004478"/>
    </source>
</evidence>
<dbReference type="HAMAP" id="MF_01151">
    <property type="entry name" value="GrpE"/>
    <property type="match status" value="1"/>
</dbReference>
<dbReference type="GO" id="GO:0006457">
    <property type="term" value="P:protein folding"/>
    <property type="evidence" value="ECO:0007669"/>
    <property type="project" value="InterPro"/>
</dbReference>
<dbReference type="PANTHER" id="PTHR21237:SF23">
    <property type="entry name" value="GRPE PROTEIN HOMOLOG, MITOCHONDRIAL"/>
    <property type="match status" value="1"/>
</dbReference>
<dbReference type="PROSITE" id="PS01071">
    <property type="entry name" value="GRPE"/>
    <property type="match status" value="1"/>
</dbReference>
<evidence type="ECO:0000256" key="3">
    <source>
        <dbReference type="HAMAP-Rule" id="MF_01151"/>
    </source>
</evidence>
<dbReference type="GO" id="GO:0042803">
    <property type="term" value="F:protein homodimerization activity"/>
    <property type="evidence" value="ECO:0007669"/>
    <property type="project" value="InterPro"/>
</dbReference>
<dbReference type="AlphaFoldDB" id="A0A1G1WEK8"/>
<evidence type="ECO:0000313" key="8">
    <source>
        <dbReference type="Proteomes" id="UP000178162"/>
    </source>
</evidence>
<dbReference type="SUPFAM" id="SSF58014">
    <property type="entry name" value="Coiled-coil domain of nucleotide exchange factor GrpE"/>
    <property type="match status" value="1"/>
</dbReference>
<dbReference type="STRING" id="1802595.A2134_02950"/>
<dbReference type="Gene3D" id="3.90.20.20">
    <property type="match status" value="1"/>
</dbReference>
<evidence type="ECO:0000256" key="2">
    <source>
        <dbReference type="ARBA" id="ARBA00023186"/>
    </source>
</evidence>
<comment type="function">
    <text evidence="3 4">Participates actively in the response to hyperosmotic and heat shock by preventing the aggregation of stress-denatured proteins, in association with DnaK and GrpE. It is the nucleotide exchange factor for DnaK and may function as a thermosensor. Unfolded proteins bind initially to DnaJ; upon interaction with the DnaJ-bound protein, DnaK hydrolyzes its bound ATP, resulting in the formation of a stable complex. GrpE releases ADP from DnaK; ATP binding to DnaK triggers the release of the substrate protein, thus completing the reaction cycle. Several rounds of ATP-dependent interactions between DnaJ, DnaK and GrpE are required for fully efficient folding.</text>
</comment>
<accession>A0A1G1WEK8</accession>
<keyword evidence="3 4" id="KW-0346">Stress response</keyword>
<dbReference type="GO" id="GO:0051087">
    <property type="term" value="F:protein-folding chaperone binding"/>
    <property type="evidence" value="ECO:0007669"/>
    <property type="project" value="InterPro"/>
</dbReference>
<comment type="similarity">
    <text evidence="1 3 5">Belongs to the GrpE family.</text>
</comment>
<dbReference type="GO" id="GO:0051082">
    <property type="term" value="F:unfolded protein binding"/>
    <property type="evidence" value="ECO:0007669"/>
    <property type="project" value="TreeGrafter"/>
</dbReference>
<dbReference type="GO" id="GO:0000774">
    <property type="term" value="F:adenyl-nucleotide exchange factor activity"/>
    <property type="evidence" value="ECO:0007669"/>
    <property type="project" value="InterPro"/>
</dbReference>
<sequence>MKRAKKGESDLSEKVENLETQLKRSLADYANLQRRVEEDKKKLIEFANISLLTKFLPVIDSLEKATADIKNKGLELIGKKFREILFSEGIREIETNGYFNPSLHEAVEAVQGEEEGKILEVVQKGYIIGDKVLRAAKVKVSKSKIEQPET</sequence>
<dbReference type="InterPro" id="IPR009012">
    <property type="entry name" value="GrpE_head"/>
</dbReference>
<organism evidence="7 8">
    <name type="scientific">Candidatus Woykebacteria bacterium RBG_16_39_9b</name>
    <dbReference type="NCBI Taxonomy" id="1802595"/>
    <lineage>
        <taxon>Bacteria</taxon>
        <taxon>Candidatus Woykeibacteriota</taxon>
    </lineage>
</organism>
<reference evidence="7 8" key="1">
    <citation type="journal article" date="2016" name="Nat. Commun.">
        <title>Thousands of microbial genomes shed light on interconnected biogeochemical processes in an aquifer system.</title>
        <authorList>
            <person name="Anantharaman K."/>
            <person name="Brown C.T."/>
            <person name="Hug L.A."/>
            <person name="Sharon I."/>
            <person name="Castelle C.J."/>
            <person name="Probst A.J."/>
            <person name="Thomas B.C."/>
            <person name="Singh A."/>
            <person name="Wilkins M.J."/>
            <person name="Karaoz U."/>
            <person name="Brodie E.L."/>
            <person name="Williams K.H."/>
            <person name="Hubbard S.S."/>
            <person name="Banfield J.F."/>
        </authorList>
    </citation>
    <scope>NUCLEOTIDE SEQUENCE [LARGE SCALE GENOMIC DNA]</scope>
</reference>
<comment type="subunit">
    <text evidence="3">Homodimer.</text>
</comment>
<feature type="coiled-coil region" evidence="6">
    <location>
        <begin position="1"/>
        <end position="42"/>
    </location>
</feature>
<evidence type="ECO:0000256" key="6">
    <source>
        <dbReference type="SAM" id="Coils"/>
    </source>
</evidence>
<dbReference type="EMBL" id="MHCR01000002">
    <property type="protein sequence ID" value="OGY26074.1"/>
    <property type="molecule type" value="Genomic_DNA"/>
</dbReference>
<name>A0A1G1WEK8_9BACT</name>
<dbReference type="InterPro" id="IPR013805">
    <property type="entry name" value="GrpE_CC"/>
</dbReference>
<dbReference type="InterPro" id="IPR000740">
    <property type="entry name" value="GrpE"/>
</dbReference>
<evidence type="ECO:0000256" key="1">
    <source>
        <dbReference type="ARBA" id="ARBA00009054"/>
    </source>
</evidence>
<gene>
    <name evidence="3" type="primary">grpE</name>
    <name evidence="7" type="ORF">A2134_02950</name>
</gene>
<dbReference type="Gene3D" id="2.30.22.10">
    <property type="entry name" value="Head domain of nucleotide exchange factor GrpE"/>
    <property type="match status" value="1"/>
</dbReference>
<dbReference type="CDD" id="cd00446">
    <property type="entry name" value="GrpE"/>
    <property type="match status" value="1"/>
</dbReference>
<evidence type="ECO:0000256" key="4">
    <source>
        <dbReference type="RuleBase" id="RU000639"/>
    </source>
</evidence>
<dbReference type="PANTHER" id="PTHR21237">
    <property type="entry name" value="GRPE PROTEIN"/>
    <property type="match status" value="1"/>
</dbReference>